<gene>
    <name evidence="1" type="ORF">CI610_02769</name>
</gene>
<reference evidence="1" key="1">
    <citation type="journal article" date="2017" name="Appl. Environ. Microbiol.">
        <title>Molecular characterization of an Endozoicomonas-like organism causing infection in king scallop Pecten maximus L.</title>
        <authorList>
            <person name="Cano I."/>
            <person name="van Aerle R."/>
            <person name="Ross S."/>
            <person name="Verner-Jeffreys D.W."/>
            <person name="Paley R.K."/>
            <person name="Rimmer G."/>
            <person name="Ryder D."/>
            <person name="Hooper P."/>
            <person name="Stone D."/>
            <person name="Feist S.W."/>
        </authorList>
    </citation>
    <scope>NUCLEOTIDE SEQUENCE</scope>
</reference>
<protein>
    <recommendedName>
        <fullName evidence="2">Integrase catalytic domain-containing protein</fullName>
    </recommendedName>
</protein>
<organism evidence="1">
    <name type="scientific">invertebrate metagenome</name>
    <dbReference type="NCBI Taxonomy" id="1711999"/>
    <lineage>
        <taxon>unclassified sequences</taxon>
        <taxon>metagenomes</taxon>
        <taxon>organismal metagenomes</taxon>
    </lineage>
</organism>
<proteinExistence type="predicted"/>
<name>A0A2H9T502_9ZZZZ</name>
<accession>A0A2H9T502</accession>
<evidence type="ECO:0008006" key="2">
    <source>
        <dbReference type="Google" id="ProtNLM"/>
    </source>
</evidence>
<comment type="caution">
    <text evidence="1">The sequence shown here is derived from an EMBL/GenBank/DDBJ whole genome shotgun (WGS) entry which is preliminary data.</text>
</comment>
<dbReference type="AlphaFoldDB" id="A0A2H9T502"/>
<dbReference type="SUPFAM" id="SSF53098">
    <property type="entry name" value="Ribonuclease H-like"/>
    <property type="match status" value="1"/>
</dbReference>
<evidence type="ECO:0000313" key="1">
    <source>
        <dbReference type="EMBL" id="PJE78294.1"/>
    </source>
</evidence>
<dbReference type="InterPro" id="IPR012337">
    <property type="entry name" value="RNaseH-like_sf"/>
</dbReference>
<sequence>MEELQHDLDEWLNYYNTERTHQGKQCLGRTPMETLEEGKRIWMEKVINVA</sequence>
<dbReference type="EMBL" id="NSIT01000211">
    <property type="protein sequence ID" value="PJE78294.1"/>
    <property type="molecule type" value="Genomic_DNA"/>
</dbReference>